<dbReference type="InterPro" id="IPR000238">
    <property type="entry name" value="RbfA"/>
</dbReference>
<dbReference type="InterPro" id="IPR023799">
    <property type="entry name" value="RbfA_dom_sf"/>
</dbReference>
<dbReference type="PANTHER" id="PTHR33515:SF1">
    <property type="entry name" value="RIBOSOME-BINDING FACTOR A, CHLOROPLASTIC-RELATED"/>
    <property type="match status" value="1"/>
</dbReference>
<dbReference type="InterPro" id="IPR020053">
    <property type="entry name" value="Ribosome-bd_factorA_CS"/>
</dbReference>
<organism evidence="2">
    <name type="scientific">marine metagenome</name>
    <dbReference type="NCBI Taxonomy" id="408172"/>
    <lineage>
        <taxon>unclassified sequences</taxon>
        <taxon>metagenomes</taxon>
        <taxon>ecological metagenomes</taxon>
    </lineage>
</organism>
<evidence type="ECO:0000313" key="2">
    <source>
        <dbReference type="EMBL" id="SVE41330.1"/>
    </source>
</evidence>
<evidence type="ECO:0008006" key="3">
    <source>
        <dbReference type="Google" id="ProtNLM"/>
    </source>
</evidence>
<dbReference type="PROSITE" id="PS01319">
    <property type="entry name" value="RBFA"/>
    <property type="match status" value="1"/>
</dbReference>
<dbReference type="NCBIfam" id="TIGR00082">
    <property type="entry name" value="rbfA"/>
    <property type="match status" value="1"/>
</dbReference>
<dbReference type="Pfam" id="PF02033">
    <property type="entry name" value="RBFA"/>
    <property type="match status" value="1"/>
</dbReference>
<sequence length="133" mass="15407">MGQRTQRVNELVKREISNYLHVRYRSECVRWTITSVDVSPDLRNGTVAYSVLGAETHFKEAAAFFRKKVGEIRKEVGRHVVLKYSPKLRFVRDEGIERGNRVLEILDGLPETAEEEIDEFSDPDNELFRDNAP</sequence>
<dbReference type="GO" id="GO:0005829">
    <property type="term" value="C:cytosol"/>
    <property type="evidence" value="ECO:0007669"/>
    <property type="project" value="TreeGrafter"/>
</dbReference>
<gene>
    <name evidence="2" type="ORF">METZ01_LOCUS494184</name>
</gene>
<evidence type="ECO:0000256" key="1">
    <source>
        <dbReference type="SAM" id="MobiDB-lite"/>
    </source>
</evidence>
<dbReference type="GO" id="GO:0006364">
    <property type="term" value="P:rRNA processing"/>
    <property type="evidence" value="ECO:0007669"/>
    <property type="project" value="InterPro"/>
</dbReference>
<name>A0A383DAJ9_9ZZZZ</name>
<dbReference type="AlphaFoldDB" id="A0A383DAJ9"/>
<dbReference type="Gene3D" id="3.30.300.20">
    <property type="match status" value="1"/>
</dbReference>
<dbReference type="GO" id="GO:0043024">
    <property type="term" value="F:ribosomal small subunit binding"/>
    <property type="evidence" value="ECO:0007669"/>
    <property type="project" value="TreeGrafter"/>
</dbReference>
<dbReference type="HAMAP" id="MF_00003">
    <property type="entry name" value="RbfA"/>
    <property type="match status" value="1"/>
</dbReference>
<feature type="region of interest" description="Disordered" evidence="1">
    <location>
        <begin position="114"/>
        <end position="133"/>
    </location>
</feature>
<reference evidence="2" key="1">
    <citation type="submission" date="2018-05" db="EMBL/GenBank/DDBJ databases">
        <authorList>
            <person name="Lanie J.A."/>
            <person name="Ng W.-L."/>
            <person name="Kazmierczak K.M."/>
            <person name="Andrzejewski T.M."/>
            <person name="Davidsen T.M."/>
            <person name="Wayne K.J."/>
            <person name="Tettelin H."/>
            <person name="Glass J.I."/>
            <person name="Rusch D."/>
            <person name="Podicherti R."/>
            <person name="Tsui H.-C.T."/>
            <person name="Winkler M.E."/>
        </authorList>
    </citation>
    <scope>NUCLEOTIDE SEQUENCE</scope>
</reference>
<dbReference type="EMBL" id="UINC01215580">
    <property type="protein sequence ID" value="SVE41330.1"/>
    <property type="molecule type" value="Genomic_DNA"/>
</dbReference>
<protein>
    <recommendedName>
        <fullName evidence="3">Ribosome-binding factor A</fullName>
    </recommendedName>
</protein>
<dbReference type="PANTHER" id="PTHR33515">
    <property type="entry name" value="RIBOSOME-BINDING FACTOR A, CHLOROPLASTIC-RELATED"/>
    <property type="match status" value="1"/>
</dbReference>
<proteinExistence type="inferred from homology"/>
<dbReference type="InterPro" id="IPR015946">
    <property type="entry name" value="KH_dom-like_a/b"/>
</dbReference>
<dbReference type="SUPFAM" id="SSF89919">
    <property type="entry name" value="Ribosome-binding factor A, RbfA"/>
    <property type="match status" value="1"/>
</dbReference>
<accession>A0A383DAJ9</accession>
<feature type="compositionally biased region" description="Acidic residues" evidence="1">
    <location>
        <begin position="114"/>
        <end position="125"/>
    </location>
</feature>